<keyword evidence="1" id="KW-0805">Transcription regulation</keyword>
<keyword evidence="3" id="KW-0804">Transcription</keyword>
<dbReference type="InterPro" id="IPR012318">
    <property type="entry name" value="HTH_CRP"/>
</dbReference>
<dbReference type="Proteomes" id="UP000198226">
    <property type="component" value="Chromosome I"/>
</dbReference>
<evidence type="ECO:0000256" key="3">
    <source>
        <dbReference type="ARBA" id="ARBA00023163"/>
    </source>
</evidence>
<evidence type="ECO:0000256" key="2">
    <source>
        <dbReference type="ARBA" id="ARBA00023125"/>
    </source>
</evidence>
<feature type="domain" description="HTH crp-type" evidence="5">
    <location>
        <begin position="141"/>
        <end position="215"/>
    </location>
</feature>
<dbReference type="SUPFAM" id="SSF46785">
    <property type="entry name" value="Winged helix' DNA-binding domain"/>
    <property type="match status" value="1"/>
</dbReference>
<evidence type="ECO:0000256" key="1">
    <source>
        <dbReference type="ARBA" id="ARBA00023015"/>
    </source>
</evidence>
<dbReference type="Pfam" id="PF13545">
    <property type="entry name" value="HTH_Crp_2"/>
    <property type="match status" value="1"/>
</dbReference>
<dbReference type="GO" id="GO:0016301">
    <property type="term" value="F:kinase activity"/>
    <property type="evidence" value="ECO:0007669"/>
    <property type="project" value="UniProtKB-KW"/>
</dbReference>
<dbReference type="PROSITE" id="PS51063">
    <property type="entry name" value="HTH_CRP_2"/>
    <property type="match status" value="1"/>
</dbReference>
<dbReference type="AlphaFoldDB" id="A0A1C5HQV5"/>
<evidence type="ECO:0000259" key="4">
    <source>
        <dbReference type="PROSITE" id="PS50042"/>
    </source>
</evidence>
<keyword evidence="2" id="KW-0238">DNA-binding</keyword>
<dbReference type="SMART" id="SM00419">
    <property type="entry name" value="HTH_CRP"/>
    <property type="match status" value="1"/>
</dbReference>
<dbReference type="PROSITE" id="PS50042">
    <property type="entry name" value="CNMP_BINDING_3"/>
    <property type="match status" value="1"/>
</dbReference>
<dbReference type="GO" id="GO:0005829">
    <property type="term" value="C:cytosol"/>
    <property type="evidence" value="ECO:0007669"/>
    <property type="project" value="TreeGrafter"/>
</dbReference>
<dbReference type="PANTHER" id="PTHR24567:SF74">
    <property type="entry name" value="HTH-TYPE TRANSCRIPTIONAL REGULATOR ARCR"/>
    <property type="match status" value="1"/>
</dbReference>
<dbReference type="GO" id="GO:0003700">
    <property type="term" value="F:DNA-binding transcription factor activity"/>
    <property type="evidence" value="ECO:0007669"/>
    <property type="project" value="TreeGrafter"/>
</dbReference>
<proteinExistence type="predicted"/>
<evidence type="ECO:0000313" key="6">
    <source>
        <dbReference type="EMBL" id="SCG48283.1"/>
    </source>
</evidence>
<evidence type="ECO:0000313" key="7">
    <source>
        <dbReference type="Proteomes" id="UP000198226"/>
    </source>
</evidence>
<dbReference type="EMBL" id="LT607752">
    <property type="protein sequence ID" value="SCG48283.1"/>
    <property type="molecule type" value="Genomic_DNA"/>
</dbReference>
<dbReference type="OrthoDB" id="3525895at2"/>
<sequence length="225" mass="24873">MTQAKSLSRLDISDFRALAARVPGTSLIEVSRNSHVYHGGTCDDHVYVVERGQVKTQMVAASGKRCLLSVHVVGDLFGEIALLGLERLDSAIALTRTVLLRVPAARAAAVLAADGSGDVLARHLSLRLRQQQQQVADMVTLPSELRLAVRLLDLAERFGQRGPDGTRVDIAFTQEDLSEMVGTTRTRIGQFLKRFRELKVVDFTTRSHLTVHEERLISWISNPTH</sequence>
<gene>
    <name evidence="6" type="ORF">GA0070623_1561</name>
</gene>
<keyword evidence="7" id="KW-1185">Reference proteome</keyword>
<accession>A0A1C5HQV5</accession>
<keyword evidence="6" id="KW-0808">Transferase</keyword>
<reference evidence="7" key="1">
    <citation type="submission" date="2016-06" db="EMBL/GenBank/DDBJ databases">
        <authorList>
            <person name="Varghese N."/>
            <person name="Submissions Spin"/>
        </authorList>
    </citation>
    <scope>NUCLEOTIDE SEQUENCE [LARGE SCALE GENOMIC DNA]</scope>
    <source>
        <strain evidence="7">DSM 44983</strain>
    </source>
</reference>
<dbReference type="InterPro" id="IPR014710">
    <property type="entry name" value="RmlC-like_jellyroll"/>
</dbReference>
<name>A0A1C5HQV5_9ACTN</name>
<dbReference type="InterPro" id="IPR050397">
    <property type="entry name" value="Env_Response_Regulators"/>
</dbReference>
<dbReference type="Pfam" id="PF00027">
    <property type="entry name" value="cNMP_binding"/>
    <property type="match status" value="1"/>
</dbReference>
<protein>
    <submittedName>
        <fullName evidence="6">cAMP-binding domain of CRP or a regulatory subunit of cAMP-dependent protein kinases</fullName>
    </submittedName>
</protein>
<dbReference type="RefSeq" id="WP_157746961.1">
    <property type="nucleotide sequence ID" value="NZ_CP109472.1"/>
</dbReference>
<keyword evidence="6" id="KW-0418">Kinase</keyword>
<dbReference type="GO" id="GO:0003677">
    <property type="term" value="F:DNA binding"/>
    <property type="evidence" value="ECO:0007669"/>
    <property type="project" value="UniProtKB-KW"/>
</dbReference>
<dbReference type="InterPro" id="IPR036390">
    <property type="entry name" value="WH_DNA-bd_sf"/>
</dbReference>
<dbReference type="PANTHER" id="PTHR24567">
    <property type="entry name" value="CRP FAMILY TRANSCRIPTIONAL REGULATORY PROTEIN"/>
    <property type="match status" value="1"/>
</dbReference>
<dbReference type="Gene3D" id="2.60.120.10">
    <property type="entry name" value="Jelly Rolls"/>
    <property type="match status" value="1"/>
</dbReference>
<organism evidence="6 7">
    <name type="scientific">Micromonospora rifamycinica</name>
    <dbReference type="NCBI Taxonomy" id="291594"/>
    <lineage>
        <taxon>Bacteria</taxon>
        <taxon>Bacillati</taxon>
        <taxon>Actinomycetota</taxon>
        <taxon>Actinomycetes</taxon>
        <taxon>Micromonosporales</taxon>
        <taxon>Micromonosporaceae</taxon>
        <taxon>Micromonospora</taxon>
    </lineage>
</organism>
<dbReference type="InterPro" id="IPR000595">
    <property type="entry name" value="cNMP-bd_dom"/>
</dbReference>
<dbReference type="InterPro" id="IPR018490">
    <property type="entry name" value="cNMP-bd_dom_sf"/>
</dbReference>
<feature type="domain" description="Cyclic nucleotide-binding" evidence="4">
    <location>
        <begin position="6"/>
        <end position="97"/>
    </location>
</feature>
<dbReference type="SUPFAM" id="SSF51206">
    <property type="entry name" value="cAMP-binding domain-like"/>
    <property type="match status" value="1"/>
</dbReference>
<evidence type="ECO:0000259" key="5">
    <source>
        <dbReference type="PROSITE" id="PS51063"/>
    </source>
</evidence>
<dbReference type="CDD" id="cd00038">
    <property type="entry name" value="CAP_ED"/>
    <property type="match status" value="1"/>
</dbReference>